<keyword evidence="8" id="KW-0547">Nucleotide-binding</keyword>
<comment type="similarity">
    <text evidence="6">Belongs to the RuvA family.</text>
</comment>
<dbReference type="InterPro" id="IPR013849">
    <property type="entry name" value="DNA_helicase_Holl-junc_RuvA_I"/>
</dbReference>
<organism evidence="8 9">
    <name type="scientific">Candidatus Gottesmanbacteria bacterium GW2011_GWA1_44_24b</name>
    <dbReference type="NCBI Taxonomy" id="1618437"/>
    <lineage>
        <taxon>Bacteria</taxon>
        <taxon>Candidatus Gottesmaniibacteriota</taxon>
    </lineage>
</organism>
<keyword evidence="8" id="KW-0067">ATP-binding</keyword>
<gene>
    <name evidence="6" type="primary">ruvA</name>
    <name evidence="8" type="ORF">UW52_C0069G0013</name>
</gene>
<evidence type="ECO:0000256" key="4">
    <source>
        <dbReference type="ARBA" id="ARBA00023172"/>
    </source>
</evidence>
<dbReference type="InterPro" id="IPR036267">
    <property type="entry name" value="RuvA_C_sf"/>
</dbReference>
<dbReference type="SUPFAM" id="SSF47781">
    <property type="entry name" value="RuvA domain 2-like"/>
    <property type="match status" value="1"/>
</dbReference>
<dbReference type="EMBL" id="LCIQ01000069">
    <property type="protein sequence ID" value="KKT57311.1"/>
    <property type="molecule type" value="Genomic_DNA"/>
</dbReference>
<comment type="function">
    <text evidence="6">The RuvA-RuvB-RuvC complex processes Holliday junction (HJ) DNA during genetic recombination and DNA repair, while the RuvA-RuvB complex plays an important role in the rescue of blocked DNA replication forks via replication fork reversal (RFR). RuvA specifically binds to HJ cruciform DNA, conferring on it an open structure. The RuvB hexamer acts as an ATP-dependent pump, pulling dsDNA into and through the RuvAB complex. HJ branch migration allows RuvC to scan DNA until it finds its consensus sequence, where it cleaves and resolves the cruciform DNA.</text>
</comment>
<dbReference type="Pfam" id="PF01330">
    <property type="entry name" value="RuvA_N"/>
    <property type="match status" value="1"/>
</dbReference>
<dbReference type="PATRIC" id="fig|1618437.3.peg.1096"/>
<name>A0A0G1ID39_9BACT</name>
<comment type="subunit">
    <text evidence="6">Homotetramer. Forms an RuvA(8)-RuvB(12)-Holliday junction (HJ) complex. HJ DNA is sandwiched between 2 RuvA tetramers; dsDNA enters through RuvA and exits via RuvB. An RuvB hexamer assembles on each DNA strand where it exits the tetramer. Each RuvB hexamer is contacted by two RuvA subunits (via domain III) on 2 adjacent RuvB subunits; this complex drives branch migration. In the full resolvosome a probable DNA-RuvA(4)-RuvB(12)-RuvC(2) complex forms which resolves the HJ.</text>
</comment>
<keyword evidence="2 6" id="KW-0227">DNA damage</keyword>
<feature type="domain" description="Helix-hairpin-helix DNA-binding motif class 1" evidence="7">
    <location>
        <begin position="72"/>
        <end position="91"/>
    </location>
</feature>
<dbReference type="GO" id="GO:0006281">
    <property type="term" value="P:DNA repair"/>
    <property type="evidence" value="ECO:0007669"/>
    <property type="project" value="UniProtKB-UniRule"/>
</dbReference>
<keyword evidence="3 6" id="KW-0238">DNA-binding</keyword>
<dbReference type="Gene3D" id="1.10.150.20">
    <property type="entry name" value="5' to 3' exonuclease, C-terminal subdomain"/>
    <property type="match status" value="1"/>
</dbReference>
<accession>A0A0G1ID39</accession>
<dbReference type="SUPFAM" id="SSF50249">
    <property type="entry name" value="Nucleic acid-binding proteins"/>
    <property type="match status" value="1"/>
</dbReference>
<comment type="domain">
    <text evidence="6">Has three domains with a flexible linker between the domains II and III and assumes an 'L' shape. Domain III is highly mobile and contacts RuvB.</text>
</comment>
<keyword evidence="8" id="KW-0347">Helicase</keyword>
<dbReference type="SMART" id="SM00278">
    <property type="entry name" value="HhH1"/>
    <property type="match status" value="2"/>
</dbReference>
<dbReference type="Proteomes" id="UP000034521">
    <property type="component" value="Unassembled WGS sequence"/>
</dbReference>
<dbReference type="AlphaFoldDB" id="A0A0G1ID39"/>
<dbReference type="InterPro" id="IPR012340">
    <property type="entry name" value="NA-bd_OB-fold"/>
</dbReference>
<dbReference type="InterPro" id="IPR010994">
    <property type="entry name" value="RuvA_2-like"/>
</dbReference>
<comment type="caution">
    <text evidence="8">The sequence shown here is derived from an EMBL/GenBank/DDBJ whole genome shotgun (WGS) entry which is preliminary data.</text>
</comment>
<dbReference type="GO" id="GO:0009379">
    <property type="term" value="C:Holliday junction helicase complex"/>
    <property type="evidence" value="ECO:0007669"/>
    <property type="project" value="InterPro"/>
</dbReference>
<dbReference type="CDD" id="cd14332">
    <property type="entry name" value="UBA_RuvA_C"/>
    <property type="match status" value="1"/>
</dbReference>
<dbReference type="SUPFAM" id="SSF46929">
    <property type="entry name" value="DNA helicase RuvA subunit, C-terminal domain"/>
    <property type="match status" value="1"/>
</dbReference>
<evidence type="ECO:0000256" key="3">
    <source>
        <dbReference type="ARBA" id="ARBA00023125"/>
    </source>
</evidence>
<reference evidence="8 9" key="1">
    <citation type="journal article" date="2015" name="Nature">
        <title>rRNA introns, odd ribosomes, and small enigmatic genomes across a large radiation of phyla.</title>
        <authorList>
            <person name="Brown C.T."/>
            <person name="Hug L.A."/>
            <person name="Thomas B.C."/>
            <person name="Sharon I."/>
            <person name="Castelle C.J."/>
            <person name="Singh A."/>
            <person name="Wilkins M.J."/>
            <person name="Williams K.H."/>
            <person name="Banfield J.F."/>
        </authorList>
    </citation>
    <scope>NUCLEOTIDE SEQUENCE [LARGE SCALE GENOMIC DNA]</scope>
</reference>
<evidence type="ECO:0000259" key="7">
    <source>
        <dbReference type="SMART" id="SM00278"/>
    </source>
</evidence>
<evidence type="ECO:0000256" key="6">
    <source>
        <dbReference type="HAMAP-Rule" id="MF_00031"/>
    </source>
</evidence>
<dbReference type="Pfam" id="PF14520">
    <property type="entry name" value="HHH_5"/>
    <property type="match status" value="1"/>
</dbReference>
<dbReference type="GO" id="GO:0006310">
    <property type="term" value="P:DNA recombination"/>
    <property type="evidence" value="ECO:0007669"/>
    <property type="project" value="UniProtKB-UniRule"/>
</dbReference>
<feature type="domain" description="Helix-hairpin-helix DNA-binding motif class 1" evidence="7">
    <location>
        <begin position="106"/>
        <end position="125"/>
    </location>
</feature>
<sequence>MIGALRGKIFSKSQNSVILFAGDVGYTVFVTNRFLEKTKTDTDAFLFIHTHIRDDVFDLFGFPTTQELHLFKLLLTVSGIGPKTALAIIDRGVLAVTQAVQQSDVDFFTTIPRLGKKNAQKIIIELKQKLGSISDLDLTEHTSSETKEILEALVSMGFIKSEAIRAIQTIPTDIEALEQKIRYCLKQLGKRA</sequence>
<dbReference type="HAMAP" id="MF_00031">
    <property type="entry name" value="DNA_HJ_migration_RuvA"/>
    <property type="match status" value="1"/>
</dbReference>
<dbReference type="InterPro" id="IPR000085">
    <property type="entry name" value="RuvA"/>
</dbReference>
<dbReference type="NCBIfam" id="TIGR00084">
    <property type="entry name" value="ruvA"/>
    <property type="match status" value="1"/>
</dbReference>
<comment type="caution">
    <text evidence="6">Lacks conserved residue(s) required for the propagation of feature annotation.</text>
</comment>
<evidence type="ECO:0000313" key="9">
    <source>
        <dbReference type="Proteomes" id="UP000034521"/>
    </source>
</evidence>
<dbReference type="GO" id="GO:0005737">
    <property type="term" value="C:cytoplasm"/>
    <property type="evidence" value="ECO:0007669"/>
    <property type="project" value="UniProtKB-SubCell"/>
</dbReference>
<proteinExistence type="inferred from homology"/>
<feature type="region of interest" description="Domain III" evidence="6">
    <location>
        <begin position="147"/>
        <end position="192"/>
    </location>
</feature>
<keyword evidence="1 6" id="KW-0963">Cytoplasm</keyword>
<keyword evidence="4 6" id="KW-0233">DNA recombination</keyword>
<evidence type="ECO:0000256" key="1">
    <source>
        <dbReference type="ARBA" id="ARBA00022490"/>
    </source>
</evidence>
<dbReference type="GO" id="GO:0005524">
    <property type="term" value="F:ATP binding"/>
    <property type="evidence" value="ECO:0007669"/>
    <property type="project" value="InterPro"/>
</dbReference>
<keyword evidence="8" id="KW-0378">Hydrolase</keyword>
<dbReference type="InterPro" id="IPR003583">
    <property type="entry name" value="Hlx-hairpin-Hlx_DNA-bd_motif"/>
</dbReference>
<dbReference type="Gene3D" id="2.40.50.140">
    <property type="entry name" value="Nucleic acid-binding proteins"/>
    <property type="match status" value="1"/>
</dbReference>
<evidence type="ECO:0000313" key="8">
    <source>
        <dbReference type="EMBL" id="KKT57311.1"/>
    </source>
</evidence>
<evidence type="ECO:0000256" key="2">
    <source>
        <dbReference type="ARBA" id="ARBA00022763"/>
    </source>
</evidence>
<evidence type="ECO:0000256" key="5">
    <source>
        <dbReference type="ARBA" id="ARBA00023204"/>
    </source>
</evidence>
<dbReference type="GO" id="GO:0009378">
    <property type="term" value="F:four-way junction helicase activity"/>
    <property type="evidence" value="ECO:0007669"/>
    <property type="project" value="InterPro"/>
</dbReference>
<protein>
    <recommendedName>
        <fullName evidence="6">Holliday junction branch migration complex subunit RuvA</fullName>
    </recommendedName>
</protein>
<dbReference type="GO" id="GO:0000400">
    <property type="term" value="F:four-way junction DNA binding"/>
    <property type="evidence" value="ECO:0007669"/>
    <property type="project" value="UniProtKB-UniRule"/>
</dbReference>
<dbReference type="GO" id="GO:0048476">
    <property type="term" value="C:Holliday junction resolvase complex"/>
    <property type="evidence" value="ECO:0007669"/>
    <property type="project" value="UniProtKB-UniRule"/>
</dbReference>
<keyword evidence="5 6" id="KW-0234">DNA repair</keyword>
<dbReference type="InterPro" id="IPR011114">
    <property type="entry name" value="RuvA_C"/>
</dbReference>
<comment type="subcellular location">
    <subcellularLocation>
        <location evidence="6">Cytoplasm</location>
    </subcellularLocation>
</comment>